<name>A0A848EFK2_9PROT</name>
<dbReference type="AlphaFoldDB" id="A0A848EFK2"/>
<keyword evidence="1" id="KW-1133">Transmembrane helix</keyword>
<protein>
    <submittedName>
        <fullName evidence="2">Uncharacterized protein</fullName>
    </submittedName>
</protein>
<accession>A0A848EFK2</accession>
<proteinExistence type="predicted"/>
<keyword evidence="3" id="KW-1185">Reference proteome</keyword>
<sequence>MAPEQPRTPDRSRSFPALACRWRDRRVIVPFPIVGTECGKMAFGTSFSVWVLQALLMLAGIAGVALAATILYRGRQRTIDQPKVVLSGQYPRNAGGYGRRRG</sequence>
<evidence type="ECO:0000313" key="3">
    <source>
        <dbReference type="Proteomes" id="UP000548582"/>
    </source>
</evidence>
<gene>
    <name evidence="2" type="ORF">GWK16_16125</name>
</gene>
<organism evidence="2 3">
    <name type="scientific">Neoroseomonas marina</name>
    <dbReference type="NCBI Taxonomy" id="1232220"/>
    <lineage>
        <taxon>Bacteria</taxon>
        <taxon>Pseudomonadati</taxon>
        <taxon>Pseudomonadota</taxon>
        <taxon>Alphaproteobacteria</taxon>
        <taxon>Acetobacterales</taxon>
        <taxon>Acetobacteraceae</taxon>
        <taxon>Neoroseomonas</taxon>
    </lineage>
</organism>
<keyword evidence="1" id="KW-0472">Membrane</keyword>
<comment type="caution">
    <text evidence="2">The sequence shown here is derived from an EMBL/GenBank/DDBJ whole genome shotgun (WGS) entry which is preliminary data.</text>
</comment>
<evidence type="ECO:0000256" key="1">
    <source>
        <dbReference type="SAM" id="Phobius"/>
    </source>
</evidence>
<reference evidence="2 3" key="1">
    <citation type="submission" date="2020-03" db="EMBL/GenBank/DDBJ databases">
        <authorList>
            <person name="Sun Q."/>
        </authorList>
    </citation>
    <scope>NUCLEOTIDE SEQUENCE [LARGE SCALE GENOMIC DNA]</scope>
    <source>
        <strain evidence="2 3">JC162</strain>
    </source>
</reference>
<dbReference type="RefSeq" id="WP_170054997.1">
    <property type="nucleotide sequence ID" value="NZ_JABBKX010000005.1"/>
</dbReference>
<feature type="transmembrane region" description="Helical" evidence="1">
    <location>
        <begin position="50"/>
        <end position="72"/>
    </location>
</feature>
<evidence type="ECO:0000313" key="2">
    <source>
        <dbReference type="EMBL" id="NMJ42776.1"/>
    </source>
</evidence>
<keyword evidence="1" id="KW-0812">Transmembrane</keyword>
<dbReference type="EMBL" id="JABBKX010000005">
    <property type="protein sequence ID" value="NMJ42776.1"/>
    <property type="molecule type" value="Genomic_DNA"/>
</dbReference>
<dbReference type="Proteomes" id="UP000548582">
    <property type="component" value="Unassembled WGS sequence"/>
</dbReference>